<accession>A0A1M6BK39</accession>
<dbReference type="PROSITE" id="PS51257">
    <property type="entry name" value="PROKAR_LIPOPROTEIN"/>
    <property type="match status" value="1"/>
</dbReference>
<protein>
    <submittedName>
        <fullName evidence="1">Uncharacterized protein</fullName>
    </submittedName>
</protein>
<evidence type="ECO:0000313" key="1">
    <source>
        <dbReference type="EMBL" id="SHI49074.1"/>
    </source>
</evidence>
<proteinExistence type="predicted"/>
<evidence type="ECO:0000313" key="2">
    <source>
        <dbReference type="Proteomes" id="UP000184192"/>
    </source>
</evidence>
<gene>
    <name evidence="1" type="ORF">SAMN05444350_10328</name>
</gene>
<dbReference type="EMBL" id="FQZN01000003">
    <property type="protein sequence ID" value="SHI49074.1"/>
    <property type="molecule type" value="Genomic_DNA"/>
</dbReference>
<reference evidence="2" key="1">
    <citation type="submission" date="2016-11" db="EMBL/GenBank/DDBJ databases">
        <authorList>
            <person name="Varghese N."/>
            <person name="Submissions S."/>
        </authorList>
    </citation>
    <scope>NUCLEOTIDE SEQUENCE [LARGE SCALE GENOMIC DNA]</scope>
    <source>
        <strain evidence="2">DSM 26884</strain>
    </source>
</reference>
<sequence>MKYFCIVITVALLVGCSVNNSKFQPLAESLNSLCPIILLDGEAELTKVTCPAAKFQIDITLHKESPVSVSSLRALDDEYSRLVQEAERVYEIEGNTGGQAFLKGLIAQLPILAQMIDTIAVETSTPESTQGWVPLGIRISDETDTLVYTYNDEWEYLTEYEWLNAIMPIEMCGWTSEGNTLPPLNDVVKVTSTPRVSKEGTLKIYCSYDADPAYTLSGKPMCISEVREKYFNKKILEDYLTALKKENKSIQRYMDACGRRGIGVKFVVEGRKDGIDYDLADSEFIKRWERCGGNDSIIISAPFL</sequence>
<dbReference type="GeneID" id="92710849"/>
<organism evidence="1 2">
    <name type="scientific">Bacteroides stercorirosoris</name>
    <dbReference type="NCBI Taxonomy" id="871324"/>
    <lineage>
        <taxon>Bacteria</taxon>
        <taxon>Pseudomonadati</taxon>
        <taxon>Bacteroidota</taxon>
        <taxon>Bacteroidia</taxon>
        <taxon>Bacteroidales</taxon>
        <taxon>Bacteroidaceae</taxon>
        <taxon>Bacteroides</taxon>
    </lineage>
</organism>
<dbReference type="Proteomes" id="UP000184192">
    <property type="component" value="Unassembled WGS sequence"/>
</dbReference>
<name>A0A1M6BK39_9BACE</name>
<dbReference type="RefSeq" id="WP_073312690.1">
    <property type="nucleotide sequence ID" value="NZ_FQZN01000003.1"/>
</dbReference>
<dbReference type="AlphaFoldDB" id="A0A1M6BK39"/>
<keyword evidence="2" id="KW-1185">Reference proteome</keyword>